<sequence>MTAPGSERRLVRYYCTAGNGMERFLTDEVKKKLAAEHVCHMPGKVLFSSSLGMDRVVELKAAERLFLLLKKDSPLQLSAHTSPARAASVLQSKLLGDRNQWAGAVMTWSRLQGELAGRRMTTPDATSATLEVTRKKEEEERRSEEQQEEEEEEKCDVESRKSAGEQREEERGNGRLSAVHALEKKRKRDDEEEEEEEERRGAARDFSSEKNVNYV</sequence>
<evidence type="ECO:0000313" key="2">
    <source>
        <dbReference type="Proteomes" id="UP000793456"/>
    </source>
</evidence>
<evidence type="ECO:0000313" key="1">
    <source>
        <dbReference type="EMBL" id="TMS04568.1"/>
    </source>
</evidence>
<keyword evidence="2" id="KW-1185">Reference proteome</keyword>
<protein>
    <submittedName>
        <fullName evidence="1">Uncharacterized protein</fullName>
    </submittedName>
</protein>
<reference evidence="1" key="1">
    <citation type="submission" date="2018-11" db="EMBL/GenBank/DDBJ databases">
        <title>The sequence and de novo assembly of Larimichthys crocea genome using PacBio and Hi-C technologies.</title>
        <authorList>
            <person name="Xu P."/>
            <person name="Chen B."/>
            <person name="Zhou Z."/>
            <person name="Ke Q."/>
            <person name="Wu Y."/>
            <person name="Bai H."/>
            <person name="Pu F."/>
        </authorList>
    </citation>
    <scope>NUCLEOTIDE SEQUENCE</scope>
    <source>
        <tissue evidence="1">Muscle</tissue>
    </source>
</reference>
<dbReference type="EMBL" id="CM011694">
    <property type="protein sequence ID" value="TMS04568.1"/>
    <property type="molecule type" value="Genomic_DNA"/>
</dbReference>
<comment type="caution">
    <text evidence="1">The sequence shown here is derived from an EMBL/GenBank/DDBJ whole genome shotgun (WGS) entry which is preliminary data.</text>
</comment>
<organism evidence="1 2">
    <name type="scientific">Larimichthys crocea</name>
    <name type="common">Large yellow croaker</name>
    <name type="synonym">Pseudosciaena crocea</name>
    <dbReference type="NCBI Taxonomy" id="215358"/>
    <lineage>
        <taxon>Eukaryota</taxon>
        <taxon>Metazoa</taxon>
        <taxon>Chordata</taxon>
        <taxon>Craniata</taxon>
        <taxon>Vertebrata</taxon>
        <taxon>Euteleostomi</taxon>
        <taxon>Actinopterygii</taxon>
        <taxon>Neopterygii</taxon>
        <taxon>Teleostei</taxon>
        <taxon>Neoteleostei</taxon>
        <taxon>Acanthomorphata</taxon>
        <taxon>Eupercaria</taxon>
        <taxon>Sciaenidae</taxon>
        <taxon>Larimichthys</taxon>
    </lineage>
</organism>
<name>A0ACD3QDF5_LARCR</name>
<proteinExistence type="predicted"/>
<dbReference type="Proteomes" id="UP000793456">
    <property type="component" value="Chromosome XXI"/>
</dbReference>
<gene>
    <name evidence="1" type="ORF">E3U43_009725</name>
</gene>
<accession>A0ACD3QDF5</accession>